<evidence type="ECO:0000256" key="5">
    <source>
        <dbReference type="ARBA" id="ARBA00022962"/>
    </source>
</evidence>
<dbReference type="PRINTS" id="PR00097">
    <property type="entry name" value="ANTSNTHASEII"/>
</dbReference>
<evidence type="ECO:0000256" key="6">
    <source>
        <dbReference type="ARBA" id="ARBA00023141"/>
    </source>
</evidence>
<comment type="caution">
    <text evidence="10">The sequence shown here is derived from an EMBL/GenBank/DDBJ whole genome shotgun (WGS) entry which is preliminary data.</text>
</comment>
<evidence type="ECO:0000256" key="3">
    <source>
        <dbReference type="ARBA" id="ARBA00022605"/>
    </source>
</evidence>
<dbReference type="CDD" id="cd01743">
    <property type="entry name" value="GATase1_Anthranilate_Synthase"/>
    <property type="match status" value="1"/>
</dbReference>
<dbReference type="Proteomes" id="UP001203207">
    <property type="component" value="Unassembled WGS sequence"/>
</dbReference>
<keyword evidence="7" id="KW-0456">Lyase</keyword>
<evidence type="ECO:0000256" key="8">
    <source>
        <dbReference type="ARBA" id="ARBA00047683"/>
    </source>
</evidence>
<dbReference type="InterPro" id="IPR029062">
    <property type="entry name" value="Class_I_gatase-like"/>
</dbReference>
<keyword evidence="11" id="KW-1185">Reference proteome</keyword>
<evidence type="ECO:0000256" key="4">
    <source>
        <dbReference type="ARBA" id="ARBA00022822"/>
    </source>
</evidence>
<organism evidence="10 11">
    <name type="scientific">Natronocalculus amylovorans</name>
    <dbReference type="NCBI Taxonomy" id="2917812"/>
    <lineage>
        <taxon>Archaea</taxon>
        <taxon>Methanobacteriati</taxon>
        <taxon>Methanobacteriota</taxon>
        <taxon>Stenosarchaea group</taxon>
        <taxon>Halobacteria</taxon>
        <taxon>Halobacteriales</taxon>
        <taxon>Haloferacaceae</taxon>
        <taxon>Natronocalculus</taxon>
    </lineage>
</organism>
<dbReference type="PRINTS" id="PR00096">
    <property type="entry name" value="GATASE"/>
</dbReference>
<keyword evidence="4" id="KW-0822">Tryptophan biosynthesis</keyword>
<comment type="catalytic activity">
    <reaction evidence="8">
        <text>chorismate + L-glutamine = anthranilate + pyruvate + L-glutamate + H(+)</text>
        <dbReference type="Rhea" id="RHEA:21732"/>
        <dbReference type="ChEBI" id="CHEBI:15361"/>
        <dbReference type="ChEBI" id="CHEBI:15378"/>
        <dbReference type="ChEBI" id="CHEBI:16567"/>
        <dbReference type="ChEBI" id="CHEBI:29748"/>
        <dbReference type="ChEBI" id="CHEBI:29985"/>
        <dbReference type="ChEBI" id="CHEBI:58359"/>
        <dbReference type="EC" id="4.1.3.27"/>
    </reaction>
</comment>
<accession>A0AAE3FTH6</accession>
<sequence length="215" mass="23415">MTEVSPTSETTILVVDNYDSFVYNLVQYVGEFADEVLVKRNDAIDVADVRKINPDGIVISPGPGTPAQAGSSIALYALSRPILGVCLGHQALCAAGGSRVGHAPEVVHGKPSVIVHDGRGVFSGLPQGIEVGRYHSLCVDRPDLPAELIETASTEDERNVVMGVRHRKKPHIGVQFHPESILTDEGKPMIENFVSLCARWRSEHDAGNEWRWDDE</sequence>
<keyword evidence="3" id="KW-0028">Amino-acid biosynthesis</keyword>
<reference evidence="10" key="1">
    <citation type="journal article" date="2022" name="Syst. Appl. Microbiol.">
        <title>Natronocalculus amylovorans gen. nov., sp. nov., and Natranaeroarchaeum aerophilus sp. nov., dominant culturable amylolytic natronoarchaea from hypersaline soda lakes in southwestern Siberia.</title>
        <authorList>
            <person name="Sorokin D.Y."/>
            <person name="Elcheninov A.G."/>
            <person name="Khizhniak T.V."/>
            <person name="Koenen M."/>
            <person name="Bale N.J."/>
            <person name="Damste J.S.S."/>
            <person name="Kublanov I.V."/>
        </authorList>
    </citation>
    <scope>NUCLEOTIDE SEQUENCE</scope>
    <source>
        <strain evidence="10">AArc-St2</strain>
    </source>
</reference>
<comment type="pathway">
    <text evidence="1">Amino-acid biosynthesis; L-tryptophan biosynthesis; L-tryptophan from chorismate: step 1/5.</text>
</comment>
<dbReference type="InterPro" id="IPR050472">
    <property type="entry name" value="Anth_synth/Amidotransfase"/>
</dbReference>
<dbReference type="Pfam" id="PF00117">
    <property type="entry name" value="GATase"/>
    <property type="match status" value="1"/>
</dbReference>
<evidence type="ECO:0000256" key="1">
    <source>
        <dbReference type="ARBA" id="ARBA00004873"/>
    </source>
</evidence>
<proteinExistence type="predicted"/>
<reference evidence="10" key="2">
    <citation type="submission" date="2022-02" db="EMBL/GenBank/DDBJ databases">
        <authorList>
            <person name="Elcheninov A.G."/>
            <person name="Sorokin D.Y."/>
            <person name="Kublanov I.V."/>
        </authorList>
    </citation>
    <scope>NUCLEOTIDE SEQUENCE</scope>
    <source>
        <strain evidence="10">AArc-St2</strain>
    </source>
</reference>
<dbReference type="FunFam" id="3.40.50.880:FF:000003">
    <property type="entry name" value="Anthranilate synthase component II"/>
    <property type="match status" value="1"/>
</dbReference>
<dbReference type="PROSITE" id="PS51273">
    <property type="entry name" value="GATASE_TYPE_1"/>
    <property type="match status" value="1"/>
</dbReference>
<dbReference type="GO" id="GO:0005829">
    <property type="term" value="C:cytosol"/>
    <property type="evidence" value="ECO:0007669"/>
    <property type="project" value="TreeGrafter"/>
</dbReference>
<evidence type="ECO:0000313" key="10">
    <source>
        <dbReference type="EMBL" id="MCL9815332.1"/>
    </source>
</evidence>
<evidence type="ECO:0000259" key="9">
    <source>
        <dbReference type="Pfam" id="PF00117"/>
    </source>
</evidence>
<dbReference type="PANTHER" id="PTHR43418">
    <property type="entry name" value="MULTIFUNCTIONAL TRYPTOPHAN BIOSYNTHESIS PROTEIN-RELATED"/>
    <property type="match status" value="1"/>
</dbReference>
<name>A0AAE3FTH6_9EURY</name>
<dbReference type="SUPFAM" id="SSF52317">
    <property type="entry name" value="Class I glutamine amidotransferase-like"/>
    <property type="match status" value="1"/>
</dbReference>
<dbReference type="GO" id="GO:0004049">
    <property type="term" value="F:anthranilate synthase activity"/>
    <property type="evidence" value="ECO:0007669"/>
    <property type="project" value="UniProtKB-EC"/>
</dbReference>
<dbReference type="GO" id="GO:0000162">
    <property type="term" value="P:L-tryptophan biosynthetic process"/>
    <property type="evidence" value="ECO:0007669"/>
    <property type="project" value="UniProtKB-KW"/>
</dbReference>
<dbReference type="AlphaFoldDB" id="A0AAE3FTH6"/>
<evidence type="ECO:0000313" key="11">
    <source>
        <dbReference type="Proteomes" id="UP001203207"/>
    </source>
</evidence>
<evidence type="ECO:0000256" key="7">
    <source>
        <dbReference type="ARBA" id="ARBA00023239"/>
    </source>
</evidence>
<dbReference type="Gene3D" id="3.40.50.880">
    <property type="match status" value="1"/>
</dbReference>
<protein>
    <recommendedName>
        <fullName evidence="2">anthranilate synthase</fullName>
        <ecNumber evidence="2">4.1.3.27</ecNumber>
    </recommendedName>
</protein>
<dbReference type="EMBL" id="JAKRVX010000001">
    <property type="protein sequence ID" value="MCL9815332.1"/>
    <property type="molecule type" value="Genomic_DNA"/>
</dbReference>
<dbReference type="NCBIfam" id="TIGR00566">
    <property type="entry name" value="trpG_papA"/>
    <property type="match status" value="1"/>
</dbReference>
<dbReference type="InterPro" id="IPR017926">
    <property type="entry name" value="GATASE"/>
</dbReference>
<dbReference type="EC" id="4.1.3.27" evidence="2"/>
<dbReference type="InterPro" id="IPR006221">
    <property type="entry name" value="TrpG/PapA_dom"/>
</dbReference>
<evidence type="ECO:0000256" key="2">
    <source>
        <dbReference type="ARBA" id="ARBA00012266"/>
    </source>
</evidence>
<keyword evidence="5" id="KW-0315">Glutamine amidotransferase</keyword>
<dbReference type="RefSeq" id="WP_174653114.1">
    <property type="nucleotide sequence ID" value="NZ_JAKRVX010000001.1"/>
</dbReference>
<feature type="domain" description="Glutamine amidotransferase" evidence="9">
    <location>
        <begin position="13"/>
        <end position="194"/>
    </location>
</feature>
<gene>
    <name evidence="10" type="ORF">AArcSt2_00070</name>
</gene>
<dbReference type="PANTHER" id="PTHR43418:SF4">
    <property type="entry name" value="MULTIFUNCTIONAL TRYPTOPHAN BIOSYNTHESIS PROTEIN"/>
    <property type="match status" value="1"/>
</dbReference>
<keyword evidence="6" id="KW-0057">Aromatic amino acid biosynthesis</keyword>